<name>A0ABP8PTV9_9MICO</name>
<reference evidence="2" key="1">
    <citation type="journal article" date="2019" name="Int. J. Syst. Evol. Microbiol.">
        <title>The Global Catalogue of Microorganisms (GCM) 10K type strain sequencing project: providing services to taxonomists for standard genome sequencing and annotation.</title>
        <authorList>
            <consortium name="The Broad Institute Genomics Platform"/>
            <consortium name="The Broad Institute Genome Sequencing Center for Infectious Disease"/>
            <person name="Wu L."/>
            <person name="Ma J."/>
        </authorList>
    </citation>
    <scope>NUCLEOTIDE SEQUENCE [LARGE SCALE GENOMIC DNA]</scope>
    <source>
        <strain evidence="2">JCM 17839</strain>
    </source>
</reference>
<comment type="caution">
    <text evidence="1">The sequence shown here is derived from an EMBL/GenBank/DDBJ whole genome shotgun (WGS) entry which is preliminary data.</text>
</comment>
<dbReference type="RefSeq" id="WP_345189044.1">
    <property type="nucleotide sequence ID" value="NZ_BAABGP010000037.1"/>
</dbReference>
<dbReference type="Proteomes" id="UP001500731">
    <property type="component" value="Unassembled WGS sequence"/>
</dbReference>
<organism evidence="1 2">
    <name type="scientific">Microbacterium panaciterrae</name>
    <dbReference type="NCBI Taxonomy" id="985759"/>
    <lineage>
        <taxon>Bacteria</taxon>
        <taxon>Bacillati</taxon>
        <taxon>Actinomycetota</taxon>
        <taxon>Actinomycetes</taxon>
        <taxon>Micrococcales</taxon>
        <taxon>Microbacteriaceae</taxon>
        <taxon>Microbacterium</taxon>
    </lineage>
</organism>
<gene>
    <name evidence="1" type="ORF">GCM10023171_37480</name>
</gene>
<accession>A0ABP8PTV9</accession>
<sequence>MTAQEQSEHLHAALLELAGTSDRLAGRAAGLDELDASSALFVLADELRTMAQLVQASTPDEATFRLLDDGRWRISNTMLRLDGLERTTATLTSIGAEC</sequence>
<proteinExistence type="predicted"/>
<dbReference type="EMBL" id="BAABGP010000037">
    <property type="protein sequence ID" value="GAA4492411.1"/>
    <property type="molecule type" value="Genomic_DNA"/>
</dbReference>
<keyword evidence="2" id="KW-1185">Reference proteome</keyword>
<protein>
    <submittedName>
        <fullName evidence="1">Uncharacterized protein</fullName>
    </submittedName>
</protein>
<evidence type="ECO:0000313" key="2">
    <source>
        <dbReference type="Proteomes" id="UP001500731"/>
    </source>
</evidence>
<evidence type="ECO:0000313" key="1">
    <source>
        <dbReference type="EMBL" id="GAA4492411.1"/>
    </source>
</evidence>